<protein>
    <submittedName>
        <fullName evidence="1">Uncharacterized protein</fullName>
    </submittedName>
</protein>
<comment type="caution">
    <text evidence="1">The sequence shown here is derived from an EMBL/GenBank/DDBJ whole genome shotgun (WGS) entry which is preliminary data.</text>
</comment>
<dbReference type="EMBL" id="CM004404">
    <property type="protein sequence ID" value="KAG8633429.1"/>
    <property type="molecule type" value="Genomic_DNA"/>
</dbReference>
<sequence>MPVKQRNSSPYFPYPSANNINLHYIRTNFENELKMMNLLALSLVLSSLFAAQVWSPSPASGSHHHNQKKEEDVIVKEGHRIIVVETYDEDGQHNTKVSISPPQDSVSTAEHGKFPSGILDSAKEKVKQAAQEMPNIGQGVSDSYPDTKSSEGRGPRELICDAFGKCTHKIARAIDKAKEQVSQKAHEAVAQKKELAHEAKERVEDAYEKTKETASHKAHEAKQAVEDAYEVAKETKESAEQAAEDAYRKAKESVIHKAHEAKDTGKTIGMEAARNAPEIVEEVKESTGQAKGRVSRLLSHMGSAVGLNSLMRVVNLLGFATAYGMCVWVTLISSYVLAGALTRHQFGIVQSKIYPVYFRALAYCIGAALLGHVLGQRKKLFTSKAEMFQLYNLLASVLLVLINSLYLEPLSTKVMFEKLKLEKEEGRGRESPSGDGGRRGEAQPVTATAAAPVADNPGARESSSRLNRENERLKKLNSYSSLLNTVTLMALSWHLVYLGQKLHATC</sequence>
<proteinExistence type="predicted"/>
<reference evidence="2" key="1">
    <citation type="journal article" date="2016" name="Nat. Biotechnol.">
        <title>Sequencing wild and cultivated cassava and related species reveals extensive interspecific hybridization and genetic diversity.</title>
        <authorList>
            <person name="Bredeson J.V."/>
            <person name="Lyons J.B."/>
            <person name="Prochnik S.E."/>
            <person name="Wu G.A."/>
            <person name="Ha C.M."/>
            <person name="Edsinger-Gonzales E."/>
            <person name="Grimwood J."/>
            <person name="Schmutz J."/>
            <person name="Rabbi I.Y."/>
            <person name="Egesi C."/>
            <person name="Nauluvula P."/>
            <person name="Lebot V."/>
            <person name="Ndunguru J."/>
            <person name="Mkamilo G."/>
            <person name="Bart R.S."/>
            <person name="Setter T.L."/>
            <person name="Gleadow R.M."/>
            <person name="Kulakow P."/>
            <person name="Ferguson M.E."/>
            <person name="Rounsley S."/>
            <person name="Rokhsar D.S."/>
        </authorList>
    </citation>
    <scope>NUCLEOTIDE SEQUENCE [LARGE SCALE GENOMIC DNA]</scope>
    <source>
        <strain evidence="2">cv. AM560-2</strain>
    </source>
</reference>
<evidence type="ECO:0000313" key="1">
    <source>
        <dbReference type="EMBL" id="KAG8633429.1"/>
    </source>
</evidence>
<accession>A0ACB7G0N5</accession>
<name>A0ACB7G0N5_MANES</name>
<organism evidence="1 2">
    <name type="scientific">Manihot esculenta</name>
    <name type="common">Cassava</name>
    <name type="synonym">Jatropha manihot</name>
    <dbReference type="NCBI Taxonomy" id="3983"/>
    <lineage>
        <taxon>Eukaryota</taxon>
        <taxon>Viridiplantae</taxon>
        <taxon>Streptophyta</taxon>
        <taxon>Embryophyta</taxon>
        <taxon>Tracheophyta</taxon>
        <taxon>Spermatophyta</taxon>
        <taxon>Magnoliopsida</taxon>
        <taxon>eudicotyledons</taxon>
        <taxon>Gunneridae</taxon>
        <taxon>Pentapetalae</taxon>
        <taxon>rosids</taxon>
        <taxon>fabids</taxon>
        <taxon>Malpighiales</taxon>
        <taxon>Euphorbiaceae</taxon>
        <taxon>Crotonoideae</taxon>
        <taxon>Manihoteae</taxon>
        <taxon>Manihot</taxon>
    </lineage>
</organism>
<dbReference type="Proteomes" id="UP000091857">
    <property type="component" value="Chromosome 18"/>
</dbReference>
<gene>
    <name evidence="1" type="ORF">MANES_18G104400v8</name>
</gene>
<evidence type="ECO:0000313" key="2">
    <source>
        <dbReference type="Proteomes" id="UP000091857"/>
    </source>
</evidence>
<keyword evidence="2" id="KW-1185">Reference proteome</keyword>